<keyword evidence="1 3" id="KW-0456">Lyase</keyword>
<dbReference type="EMBL" id="JBHUEE010000005">
    <property type="protein sequence ID" value="MFD1718464.1"/>
    <property type="molecule type" value="Genomic_DNA"/>
</dbReference>
<evidence type="ECO:0000256" key="1">
    <source>
        <dbReference type="ARBA" id="ARBA00023239"/>
    </source>
</evidence>
<evidence type="ECO:0000313" key="4">
    <source>
        <dbReference type="Proteomes" id="UP001597277"/>
    </source>
</evidence>
<dbReference type="RefSeq" id="WP_388006801.1">
    <property type="nucleotide sequence ID" value="NZ_JBHUEE010000005.1"/>
</dbReference>
<dbReference type="InterPro" id="IPR029065">
    <property type="entry name" value="Enolase_C-like"/>
</dbReference>
<dbReference type="PROSITE" id="PS00908">
    <property type="entry name" value="MR_MLE_1"/>
    <property type="match status" value="1"/>
</dbReference>
<comment type="caution">
    <text evidence="3">The sequence shown here is derived from an EMBL/GenBank/DDBJ whole genome shotgun (WGS) entry which is preliminary data.</text>
</comment>
<dbReference type="InterPro" id="IPR013342">
    <property type="entry name" value="Mandelate_racemase_C"/>
</dbReference>
<proteinExistence type="predicted"/>
<name>A0ABW4L6I3_9MICO</name>
<feature type="domain" description="Mandelate racemase/muconate lactonizing enzyme C-terminal" evidence="2">
    <location>
        <begin position="138"/>
        <end position="243"/>
    </location>
</feature>
<dbReference type="PROSITE" id="PS00909">
    <property type="entry name" value="MR_MLE_2"/>
    <property type="match status" value="1"/>
</dbReference>
<evidence type="ECO:0000259" key="2">
    <source>
        <dbReference type="SMART" id="SM00922"/>
    </source>
</evidence>
<dbReference type="Proteomes" id="UP001597277">
    <property type="component" value="Unassembled WGS sequence"/>
</dbReference>
<dbReference type="InterPro" id="IPR036849">
    <property type="entry name" value="Enolase-like_C_sf"/>
</dbReference>
<dbReference type="Gene3D" id="3.30.390.10">
    <property type="entry name" value="Enolase-like, N-terminal domain"/>
    <property type="match status" value="1"/>
</dbReference>
<dbReference type="SFLD" id="SFLDG00179">
    <property type="entry name" value="mandelate_racemase"/>
    <property type="match status" value="1"/>
</dbReference>
<sequence length="385" mass="42638">MKITRLEVVHVAPKYSFLKVHTSDEHIVGIGEACLEGKARVVEVALREFSDYLIGQDPRRIEKIWHELYRGTFYPSGSILASAMSAVDQALWDILGKHHDAPVHALLGGAVRERIRLYQHVQVEDHGPFTLDQGDRHIELLTQRARQAAADGFTMIKTALPGPARQIESRAYVRWQGERFRALREAVGDDVDIAIDFHGRATPDVALAVIQQIAEYQPMFVEEPCLPENVPAMARIAEKSPVPIATGERLFTRWQFRDVLERGAASVLQPDLAHCGGISEGRKIAALGETYYAGFAPHNPLGPVNLAASVHLTATVPSFVAQEQQFLGEGVVATPFEVRDGYVELPTGPGLGMELLDRPQDEPEFDGGWTLPTWRDHTDGGLLPW</sequence>
<dbReference type="Gene3D" id="3.20.20.120">
    <property type="entry name" value="Enolase-like C-terminal domain"/>
    <property type="match status" value="1"/>
</dbReference>
<dbReference type="SFLD" id="SFLDS00001">
    <property type="entry name" value="Enolase"/>
    <property type="match status" value="1"/>
</dbReference>
<dbReference type="PANTHER" id="PTHR48080">
    <property type="entry name" value="D-GALACTONATE DEHYDRATASE-RELATED"/>
    <property type="match status" value="1"/>
</dbReference>
<protein>
    <submittedName>
        <fullName evidence="3">Galactonate dehydratase</fullName>
        <ecNumber evidence="3">4.2.1.6</ecNumber>
    </submittedName>
</protein>
<keyword evidence="4" id="KW-1185">Reference proteome</keyword>
<dbReference type="EC" id="4.2.1.6" evidence="3"/>
<evidence type="ECO:0000313" key="3">
    <source>
        <dbReference type="EMBL" id="MFD1718464.1"/>
    </source>
</evidence>
<dbReference type="InterPro" id="IPR018110">
    <property type="entry name" value="Mandel_Rmase/mucon_lact_enz_CS"/>
</dbReference>
<dbReference type="SUPFAM" id="SSF51604">
    <property type="entry name" value="Enolase C-terminal domain-like"/>
    <property type="match status" value="1"/>
</dbReference>
<dbReference type="Pfam" id="PF13378">
    <property type="entry name" value="MR_MLE_C"/>
    <property type="match status" value="1"/>
</dbReference>
<gene>
    <name evidence="3" type="primary">dgoD</name>
    <name evidence="3" type="ORF">ACFSE6_11495</name>
</gene>
<dbReference type="SMART" id="SM00922">
    <property type="entry name" value="MR_MLE"/>
    <property type="match status" value="1"/>
</dbReference>
<dbReference type="PANTHER" id="PTHR48080:SF2">
    <property type="entry name" value="D-GALACTONATE DEHYDRATASE"/>
    <property type="match status" value="1"/>
</dbReference>
<dbReference type="NCBIfam" id="NF010624">
    <property type="entry name" value="PRK14017.1"/>
    <property type="match status" value="1"/>
</dbReference>
<dbReference type="GO" id="GO:0008869">
    <property type="term" value="F:galactonate dehydratase activity"/>
    <property type="evidence" value="ECO:0007669"/>
    <property type="project" value="UniProtKB-EC"/>
</dbReference>
<dbReference type="SUPFAM" id="SSF54826">
    <property type="entry name" value="Enolase N-terminal domain-like"/>
    <property type="match status" value="1"/>
</dbReference>
<reference evidence="4" key="1">
    <citation type="journal article" date="2019" name="Int. J. Syst. Evol. Microbiol.">
        <title>The Global Catalogue of Microorganisms (GCM) 10K type strain sequencing project: providing services to taxonomists for standard genome sequencing and annotation.</title>
        <authorList>
            <consortium name="The Broad Institute Genomics Platform"/>
            <consortium name="The Broad Institute Genome Sequencing Center for Infectious Disease"/>
            <person name="Wu L."/>
            <person name="Ma J."/>
        </authorList>
    </citation>
    <scope>NUCLEOTIDE SEQUENCE [LARGE SCALE GENOMIC DNA]</scope>
    <source>
        <strain evidence="4">JCM 17130</strain>
    </source>
</reference>
<dbReference type="InterPro" id="IPR013341">
    <property type="entry name" value="Mandelate_racemase_N_dom"/>
</dbReference>
<dbReference type="InterPro" id="IPR029017">
    <property type="entry name" value="Enolase-like_N"/>
</dbReference>
<dbReference type="Pfam" id="PF02746">
    <property type="entry name" value="MR_MLE_N"/>
    <property type="match status" value="1"/>
</dbReference>
<organism evidence="3 4">
    <name type="scientific">Georgenia deserti</name>
    <dbReference type="NCBI Taxonomy" id="2093781"/>
    <lineage>
        <taxon>Bacteria</taxon>
        <taxon>Bacillati</taxon>
        <taxon>Actinomycetota</taxon>
        <taxon>Actinomycetes</taxon>
        <taxon>Micrococcales</taxon>
        <taxon>Bogoriellaceae</taxon>
        <taxon>Georgenia</taxon>
    </lineage>
</organism>
<dbReference type="InterPro" id="IPR034593">
    <property type="entry name" value="DgoD-like"/>
</dbReference>
<accession>A0ABW4L6I3</accession>